<dbReference type="AlphaFoldDB" id="A0A1G5JQD5"/>
<name>A0A1G5JQD5_9FLAO</name>
<protein>
    <submittedName>
        <fullName evidence="2">Uncharacterized protein</fullName>
    </submittedName>
</protein>
<dbReference type="RefSeq" id="WP_262494181.1">
    <property type="nucleotide sequence ID" value="NZ_FMVF01000015.1"/>
</dbReference>
<feature type="region of interest" description="Disordered" evidence="1">
    <location>
        <begin position="1"/>
        <end position="30"/>
    </location>
</feature>
<sequence length="44" mass="5166">METTPKEGLWIMVEEPIEETNDNTTSTEDKSFKDTYDYFPDFGI</sequence>
<evidence type="ECO:0000313" key="2">
    <source>
        <dbReference type="EMBL" id="SCY90546.1"/>
    </source>
</evidence>
<proteinExistence type="predicted"/>
<dbReference type="Proteomes" id="UP000199354">
    <property type="component" value="Unassembled WGS sequence"/>
</dbReference>
<evidence type="ECO:0000313" key="3">
    <source>
        <dbReference type="Proteomes" id="UP000199354"/>
    </source>
</evidence>
<dbReference type="STRING" id="490189.SAMN02927903_02843"/>
<accession>A0A1G5JQD5</accession>
<organism evidence="2 3">
    <name type="scientific">Flavobacterium caeni</name>
    <dbReference type="NCBI Taxonomy" id="490189"/>
    <lineage>
        <taxon>Bacteria</taxon>
        <taxon>Pseudomonadati</taxon>
        <taxon>Bacteroidota</taxon>
        <taxon>Flavobacteriia</taxon>
        <taxon>Flavobacteriales</taxon>
        <taxon>Flavobacteriaceae</taxon>
        <taxon>Flavobacterium</taxon>
    </lineage>
</organism>
<keyword evidence="3" id="KW-1185">Reference proteome</keyword>
<reference evidence="2 3" key="1">
    <citation type="submission" date="2016-10" db="EMBL/GenBank/DDBJ databases">
        <authorList>
            <person name="de Groot N.N."/>
        </authorList>
    </citation>
    <scope>NUCLEOTIDE SEQUENCE [LARGE SCALE GENOMIC DNA]</scope>
    <source>
        <strain evidence="2 3">CGMCC 1.7031</strain>
    </source>
</reference>
<evidence type="ECO:0000256" key="1">
    <source>
        <dbReference type="SAM" id="MobiDB-lite"/>
    </source>
</evidence>
<dbReference type="EMBL" id="FMVF01000015">
    <property type="protein sequence ID" value="SCY90546.1"/>
    <property type="molecule type" value="Genomic_DNA"/>
</dbReference>
<gene>
    <name evidence="2" type="ORF">SAMN02927903_02843</name>
</gene>